<dbReference type="Pfam" id="PF03176">
    <property type="entry name" value="MMPL"/>
    <property type="match status" value="2"/>
</dbReference>
<reference evidence="8 9" key="1">
    <citation type="submission" date="2018-05" db="EMBL/GenBank/DDBJ databases">
        <title>Draft genome of Methanospirillum lacunae Ki8-1.</title>
        <authorList>
            <person name="Dueholm M.S."/>
            <person name="Nielsen P.H."/>
            <person name="Bakmann L.F."/>
            <person name="Otzen D.E."/>
        </authorList>
    </citation>
    <scope>NUCLEOTIDE SEQUENCE [LARGE SCALE GENOMIC DNA]</scope>
    <source>
        <strain evidence="8 9">Ki8-1</strain>
    </source>
</reference>
<keyword evidence="4 6" id="KW-1133">Transmembrane helix</keyword>
<dbReference type="PROSITE" id="PS50156">
    <property type="entry name" value="SSD"/>
    <property type="match status" value="2"/>
</dbReference>
<feature type="transmembrane region" description="Helical" evidence="6">
    <location>
        <begin position="329"/>
        <end position="357"/>
    </location>
</feature>
<comment type="subcellular location">
    <subcellularLocation>
        <location evidence="1">Cell membrane</location>
        <topology evidence="1">Multi-pass membrane protein</topology>
    </subcellularLocation>
</comment>
<dbReference type="InterPro" id="IPR004869">
    <property type="entry name" value="MMPL_dom"/>
</dbReference>
<feature type="transmembrane region" description="Helical" evidence="6">
    <location>
        <begin position="21"/>
        <end position="39"/>
    </location>
</feature>
<dbReference type="OrthoDB" id="42357at2157"/>
<dbReference type="InterPro" id="IPR050545">
    <property type="entry name" value="Mycobact_MmpL"/>
</dbReference>
<feature type="transmembrane region" description="Helical" evidence="6">
    <location>
        <begin position="204"/>
        <end position="223"/>
    </location>
</feature>
<proteinExistence type="predicted"/>
<gene>
    <name evidence="8" type="ORF">DK846_06355</name>
</gene>
<dbReference type="SUPFAM" id="SSF82866">
    <property type="entry name" value="Multidrug efflux transporter AcrB transmembrane domain"/>
    <property type="match status" value="2"/>
</dbReference>
<dbReference type="InterPro" id="IPR000731">
    <property type="entry name" value="SSD"/>
</dbReference>
<keyword evidence="3 6" id="KW-0812">Transmembrane</keyword>
<dbReference type="PANTHER" id="PTHR33406:SF13">
    <property type="entry name" value="MEMBRANE PROTEIN YDFJ"/>
    <property type="match status" value="1"/>
</dbReference>
<dbReference type="GO" id="GO:0005886">
    <property type="term" value="C:plasma membrane"/>
    <property type="evidence" value="ECO:0007669"/>
    <property type="project" value="UniProtKB-SubCell"/>
</dbReference>
<evidence type="ECO:0000313" key="9">
    <source>
        <dbReference type="Proteomes" id="UP000245657"/>
    </source>
</evidence>
<keyword evidence="9" id="KW-1185">Reference proteome</keyword>
<accession>A0A2V2MWP8</accession>
<dbReference type="PANTHER" id="PTHR33406">
    <property type="entry name" value="MEMBRANE PROTEIN MJ1562-RELATED"/>
    <property type="match status" value="1"/>
</dbReference>
<comment type="caution">
    <text evidence="8">The sequence shown here is derived from an EMBL/GenBank/DDBJ whole genome shotgun (WGS) entry which is preliminary data.</text>
</comment>
<dbReference type="RefSeq" id="WP_109968096.1">
    <property type="nucleotide sequence ID" value="NZ_CP176093.1"/>
</dbReference>
<keyword evidence="5 6" id="KW-0472">Membrane</keyword>
<feature type="domain" description="SSD" evidence="7">
    <location>
        <begin position="587"/>
        <end position="726"/>
    </location>
</feature>
<feature type="transmembrane region" description="Helical" evidence="6">
    <location>
        <begin position="230"/>
        <end position="248"/>
    </location>
</feature>
<evidence type="ECO:0000256" key="5">
    <source>
        <dbReference type="ARBA" id="ARBA00023136"/>
    </source>
</evidence>
<feature type="transmembrane region" description="Helical" evidence="6">
    <location>
        <begin position="627"/>
        <end position="648"/>
    </location>
</feature>
<dbReference type="Gene3D" id="1.20.1640.10">
    <property type="entry name" value="Multidrug efflux transporter AcrB transmembrane domain"/>
    <property type="match status" value="2"/>
</dbReference>
<evidence type="ECO:0000256" key="4">
    <source>
        <dbReference type="ARBA" id="ARBA00022989"/>
    </source>
</evidence>
<evidence type="ECO:0000256" key="3">
    <source>
        <dbReference type="ARBA" id="ARBA00022692"/>
    </source>
</evidence>
<evidence type="ECO:0000256" key="2">
    <source>
        <dbReference type="ARBA" id="ARBA00022475"/>
    </source>
</evidence>
<evidence type="ECO:0000256" key="1">
    <source>
        <dbReference type="ARBA" id="ARBA00004651"/>
    </source>
</evidence>
<feature type="domain" description="SSD" evidence="7">
    <location>
        <begin position="234"/>
        <end position="354"/>
    </location>
</feature>
<dbReference type="Proteomes" id="UP000245657">
    <property type="component" value="Unassembled WGS sequence"/>
</dbReference>
<sequence>MVSLFSRLADLIIKRPKLLSRIIVVLMLISLVGMTMITMETGNDTYLDKKSDRGIILGHYTDIFQQNTLVLLFECNDPTSPEVLTYIDSVMGPIQKLQHVSGTASITDVIKQVNNGTIPQSSAEVAEVKTKISPSILKRYVPSNLLSLAMVTLEPGLTDKKKESAMNNILSFIDSTNIPPGLSIKLTGDAAFSMQMKSEMGKSMITLILAALVLMVIVMGLLFSYVSHRFLPVLIVAIGLILTFGVVGLTGINLSMAVISAFPVMIGLGIDYAIQFHSRLEEEARTNPLPTAIKNTITRTGPAVMYAMLATCMGFLAMFISPVPMIQGFGLVSIIGVMVCYLTSLIVIPLVALLIQYEAKGAGKSKLTDGIDHALSKIAVAIAKNPVPVLLLVFLIAFIGIQLDSQIPVDTNQNAFVPPDMGAKITLDKVTRTVGSTDPAPLVISGDDVLSLESVKWMKEFTDLELTLHSTRLNNAVSIADYVITYHNGTMPQTQNELNTVLDTIPKEVKKQYLNGRNEAVLQFYINKMETPTKSDLKDQMYGDLAMYPPPPGIEGEITGSFDVFTSLIHDLVDSKEAMTYLGFILVAIFLGLVYRNVNALSPIVPIIAIVGWNAVAMYLLGLDYNPMTACLGSMTIGVAAEYTILVMERYLEEREKTDNVIEAIKNSVRKIGSAILVSGFATFFGFSALILSSFPIISNFGLTTIIAVFFSLIGAIAVMPAILALIDEIVRDVRHLEDEVIHNPHHP</sequence>
<feature type="transmembrane region" description="Helical" evidence="6">
    <location>
        <begin position="600"/>
        <end position="621"/>
    </location>
</feature>
<dbReference type="AlphaFoldDB" id="A0A2V2MWP8"/>
<feature type="transmembrane region" description="Helical" evidence="6">
    <location>
        <begin position="254"/>
        <end position="274"/>
    </location>
</feature>
<dbReference type="EMBL" id="QGMY01000006">
    <property type="protein sequence ID" value="PWR72584.1"/>
    <property type="molecule type" value="Genomic_DNA"/>
</dbReference>
<evidence type="ECO:0000256" key="6">
    <source>
        <dbReference type="SAM" id="Phobius"/>
    </source>
</evidence>
<feature type="transmembrane region" description="Helical" evidence="6">
    <location>
        <begin position="303"/>
        <end position="323"/>
    </location>
</feature>
<keyword evidence="2" id="KW-1003">Cell membrane</keyword>
<dbReference type="GeneID" id="97548736"/>
<feature type="transmembrane region" description="Helical" evidence="6">
    <location>
        <begin position="675"/>
        <end position="695"/>
    </location>
</feature>
<organism evidence="8 9">
    <name type="scientific">Methanospirillum lacunae</name>
    <dbReference type="NCBI Taxonomy" id="668570"/>
    <lineage>
        <taxon>Archaea</taxon>
        <taxon>Methanobacteriati</taxon>
        <taxon>Methanobacteriota</taxon>
        <taxon>Stenosarchaea group</taxon>
        <taxon>Methanomicrobia</taxon>
        <taxon>Methanomicrobiales</taxon>
        <taxon>Methanospirillaceae</taxon>
        <taxon>Methanospirillum</taxon>
    </lineage>
</organism>
<name>A0A2V2MWP8_9EURY</name>
<feature type="transmembrane region" description="Helical" evidence="6">
    <location>
        <begin position="378"/>
        <end position="401"/>
    </location>
</feature>
<evidence type="ECO:0000259" key="7">
    <source>
        <dbReference type="PROSITE" id="PS50156"/>
    </source>
</evidence>
<dbReference type="NCBIfam" id="TIGR00921">
    <property type="entry name" value="2A067"/>
    <property type="match status" value="1"/>
</dbReference>
<evidence type="ECO:0000313" key="8">
    <source>
        <dbReference type="EMBL" id="PWR72584.1"/>
    </source>
</evidence>
<feature type="transmembrane region" description="Helical" evidence="6">
    <location>
        <begin position="578"/>
        <end position="595"/>
    </location>
</feature>
<protein>
    <submittedName>
        <fullName evidence="8">Hydrogenase expression protein HypA</fullName>
    </submittedName>
</protein>
<feature type="transmembrane region" description="Helical" evidence="6">
    <location>
        <begin position="701"/>
        <end position="727"/>
    </location>
</feature>